<keyword evidence="3 8" id="KW-0812">Transmembrane</keyword>
<dbReference type="InParanoid" id="A0A6I8VTG3"/>
<evidence type="ECO:0000256" key="3">
    <source>
        <dbReference type="ARBA" id="ARBA00022692"/>
    </source>
</evidence>
<keyword evidence="10" id="KW-1185">Reference proteome</keyword>
<comment type="subcellular location">
    <subcellularLocation>
        <location evidence="1">Cell membrane</location>
        <topology evidence="1">Multi-pass membrane protein</topology>
    </subcellularLocation>
</comment>
<keyword evidence="6" id="KW-0675">Receptor</keyword>
<accession>A0A6I8VTG3</accession>
<evidence type="ECO:0000256" key="9">
    <source>
        <dbReference type="SAM" id="SignalP"/>
    </source>
</evidence>
<dbReference type="KEGG" id="dpo:6899055"/>
<dbReference type="PANTHER" id="PTHR42643:SF41">
    <property type="entry name" value="IONOTROPIC RECEPTOR 20A-RELATED"/>
    <property type="match status" value="1"/>
</dbReference>
<dbReference type="InterPro" id="IPR052192">
    <property type="entry name" value="Insect_Ionotropic_Sensory_Rcpt"/>
</dbReference>
<name>A0A6I8VTG3_DROPS</name>
<evidence type="ECO:0000256" key="4">
    <source>
        <dbReference type="ARBA" id="ARBA00022989"/>
    </source>
</evidence>
<dbReference type="FunCoup" id="A0A6I8VTG3">
    <property type="interactions" value="16"/>
</dbReference>
<keyword evidence="9" id="KW-0732">Signal</keyword>
<evidence type="ECO:0000256" key="7">
    <source>
        <dbReference type="ARBA" id="ARBA00023180"/>
    </source>
</evidence>
<protein>
    <submittedName>
        <fullName evidence="11">Uncharacterized protein Ir60b</fullName>
    </submittedName>
</protein>
<evidence type="ECO:0000256" key="1">
    <source>
        <dbReference type="ARBA" id="ARBA00004651"/>
    </source>
</evidence>
<evidence type="ECO:0000256" key="5">
    <source>
        <dbReference type="ARBA" id="ARBA00023136"/>
    </source>
</evidence>
<dbReference type="GO" id="GO:0005886">
    <property type="term" value="C:plasma membrane"/>
    <property type="evidence" value="ECO:0007669"/>
    <property type="project" value="UniProtKB-SubCell"/>
</dbReference>
<keyword evidence="7" id="KW-0325">Glycoprotein</keyword>
<sequence>MWRRLFFKLVIAINLVGAQSGVLSNIMKSLKMELPFRSILLLRNVKDADTCWTREDFDRNIPILNMNASHSLYLTKIFNSELLAVVCENRSEGDTIKALYRNLQDIRYTPTILVTQSNTNLSDLFEDCRSHKMLNVLALKDSDNKFVYSYRAFPHLQVVKRRVGHIRRYFEPQLRNMEGYQIKVLPDNVMPRTVVYRDARGRRQMTGYLAHLIRNFVSTLNATMHICWENVPEEETPNPTTVNKMLQDETVDFPLVLTTSNEYSEFSDHLVMEISSWFLMLPVEANTQRARLFYRIKVYKMMPMVILLALVLSNAQRVEAGLGPRVSFGIVWDYVIRGCLAQPFVLPHGPSLRVMYIYGLLLLYSMLMCNIVNVSLETWLVHPPVDRRILSFQDMQMKQLKILIYKPEFSVMKKALRERNLEQKWDIFELTNSSKAFQVNRISLNPAYAYPVTTTLWPILELGQAKLPRPIFRRSQEIVFNPRMFFALPVPKDSLYRQTFTKFLLHTRDSGLYVFWFKRTFNELVVLGKMSYHMDNSTQPYQDIVWEDFFFIWLAYIGGIFASLLVFLVEVLYFKWKHGGRNGIFLNTD</sequence>
<dbReference type="ExpressionAtlas" id="A0A6I8VTG3">
    <property type="expression patterns" value="baseline"/>
</dbReference>
<keyword evidence="5 8" id="KW-0472">Membrane</keyword>
<reference evidence="11" key="2">
    <citation type="submission" date="2025-08" db="UniProtKB">
        <authorList>
            <consortium name="RefSeq"/>
        </authorList>
    </citation>
    <scope>IDENTIFICATION</scope>
    <source>
        <strain evidence="11">MV-25-SWS-2005</strain>
        <tissue evidence="11">Whole body</tissue>
    </source>
</reference>
<feature type="transmembrane region" description="Helical" evidence="8">
    <location>
        <begin position="550"/>
        <end position="574"/>
    </location>
</feature>
<evidence type="ECO:0000313" key="11">
    <source>
        <dbReference type="RefSeq" id="XP_033234365.1"/>
    </source>
</evidence>
<dbReference type="RefSeq" id="XP_033234365.1">
    <property type="nucleotide sequence ID" value="XM_033378474.1"/>
</dbReference>
<feature type="chain" id="PRO_5026288117" evidence="9">
    <location>
        <begin position="19"/>
        <end position="589"/>
    </location>
</feature>
<dbReference type="PANTHER" id="PTHR42643">
    <property type="entry name" value="IONOTROPIC RECEPTOR 20A-RELATED"/>
    <property type="match status" value="1"/>
</dbReference>
<dbReference type="AlphaFoldDB" id="A0A6I8VTG3"/>
<keyword evidence="2" id="KW-1003">Cell membrane</keyword>
<evidence type="ECO:0000313" key="10">
    <source>
        <dbReference type="Proteomes" id="UP000001819"/>
    </source>
</evidence>
<keyword evidence="4 8" id="KW-1133">Transmembrane helix</keyword>
<gene>
    <name evidence="11" type="primary">Ir60b</name>
</gene>
<proteinExistence type="predicted"/>
<reference evidence="10" key="1">
    <citation type="submission" date="2024-06" db="UniProtKB">
        <authorList>
            <consortium name="RefSeq"/>
        </authorList>
    </citation>
    <scope>NUCLEOTIDE SEQUENCE [LARGE SCALE GENOMIC DNA]</scope>
    <source>
        <strain evidence="10">MV2-25</strain>
    </source>
</reference>
<dbReference type="Proteomes" id="UP000001819">
    <property type="component" value="Chromosome 3"/>
</dbReference>
<evidence type="ECO:0000256" key="6">
    <source>
        <dbReference type="ARBA" id="ARBA00023170"/>
    </source>
</evidence>
<feature type="signal peptide" evidence="9">
    <location>
        <begin position="1"/>
        <end position="18"/>
    </location>
</feature>
<evidence type="ECO:0000256" key="2">
    <source>
        <dbReference type="ARBA" id="ARBA00022475"/>
    </source>
</evidence>
<organism evidence="10 11">
    <name type="scientific">Drosophila pseudoobscura pseudoobscura</name>
    <name type="common">Fruit fly</name>
    <dbReference type="NCBI Taxonomy" id="46245"/>
    <lineage>
        <taxon>Eukaryota</taxon>
        <taxon>Metazoa</taxon>
        <taxon>Ecdysozoa</taxon>
        <taxon>Arthropoda</taxon>
        <taxon>Hexapoda</taxon>
        <taxon>Insecta</taxon>
        <taxon>Pterygota</taxon>
        <taxon>Neoptera</taxon>
        <taxon>Endopterygota</taxon>
        <taxon>Diptera</taxon>
        <taxon>Brachycera</taxon>
        <taxon>Muscomorpha</taxon>
        <taxon>Ephydroidea</taxon>
        <taxon>Drosophilidae</taxon>
        <taxon>Drosophila</taxon>
        <taxon>Sophophora</taxon>
    </lineage>
</organism>
<evidence type="ECO:0000256" key="8">
    <source>
        <dbReference type="SAM" id="Phobius"/>
    </source>
</evidence>